<dbReference type="SMART" id="SM00448">
    <property type="entry name" value="REC"/>
    <property type="match status" value="1"/>
</dbReference>
<keyword evidence="3" id="KW-0805">Transcription regulation</keyword>
<evidence type="ECO:0000313" key="10">
    <source>
        <dbReference type="Proteomes" id="UP000326344"/>
    </source>
</evidence>
<dbReference type="CDD" id="cd17534">
    <property type="entry name" value="REC_DC-like"/>
    <property type="match status" value="1"/>
</dbReference>
<dbReference type="Gene3D" id="2.40.50.1020">
    <property type="entry name" value="LytTr DNA-binding domain"/>
    <property type="match status" value="1"/>
</dbReference>
<dbReference type="InterPro" id="IPR007492">
    <property type="entry name" value="LytTR_DNA-bd_dom"/>
</dbReference>
<name>A0A5N1JUE7_9BACT</name>
<reference evidence="9 10" key="1">
    <citation type="submission" date="2019-09" db="EMBL/GenBank/DDBJ databases">
        <title>Genome Sequence of Larkinella sp MA1.</title>
        <authorList>
            <person name="Srinivasan S."/>
        </authorList>
    </citation>
    <scope>NUCLEOTIDE SEQUENCE [LARGE SCALE GENOMIC DNA]</scope>
    <source>
        <strain evidence="9 10">MA1</strain>
    </source>
</reference>
<dbReference type="InterPro" id="IPR039420">
    <property type="entry name" value="WalR-like"/>
</dbReference>
<accession>A0A5N1JUE7</accession>
<dbReference type="InterPro" id="IPR001789">
    <property type="entry name" value="Sig_transdc_resp-reg_receiver"/>
</dbReference>
<dbReference type="GO" id="GO:0000976">
    <property type="term" value="F:transcription cis-regulatory region binding"/>
    <property type="evidence" value="ECO:0007669"/>
    <property type="project" value="TreeGrafter"/>
</dbReference>
<dbReference type="PROSITE" id="PS50930">
    <property type="entry name" value="HTH_LYTTR"/>
    <property type="match status" value="1"/>
</dbReference>
<dbReference type="SUPFAM" id="SSF52172">
    <property type="entry name" value="CheY-like"/>
    <property type="match status" value="1"/>
</dbReference>
<dbReference type="GO" id="GO:0000156">
    <property type="term" value="F:phosphorelay response regulator activity"/>
    <property type="evidence" value="ECO:0007669"/>
    <property type="project" value="TreeGrafter"/>
</dbReference>
<evidence type="ECO:0000313" key="9">
    <source>
        <dbReference type="EMBL" id="KAA9357403.1"/>
    </source>
</evidence>
<dbReference type="SMART" id="SM00850">
    <property type="entry name" value="LytTR"/>
    <property type="match status" value="1"/>
</dbReference>
<sequence>MPTSLKILIVEDETITAMDLSETLEEAGHKVTAIARDSQQALAAVKRNPPDLALIDIVLEGSTADGIATAKELLVHHQMPILYLTANSDPQTFQEAKATLPAAYVLKPYRANELVLQVELAYHFFQSTLTDPTDSSRSLFLPVKNGHEKIALDDVLYLIADRAYTNVYLIGKDIPYCISTNLSHLSQYFPASNFYRVSQSILINLHHLKRVEQNHLYMTTHTMPIQIPVANRKKLMQKLKVVKTK</sequence>
<evidence type="ECO:0000256" key="4">
    <source>
        <dbReference type="ARBA" id="ARBA00023125"/>
    </source>
</evidence>
<keyword evidence="5" id="KW-0804">Transcription</keyword>
<proteinExistence type="predicted"/>
<evidence type="ECO:0000259" key="7">
    <source>
        <dbReference type="PROSITE" id="PS50110"/>
    </source>
</evidence>
<evidence type="ECO:0000256" key="3">
    <source>
        <dbReference type="ARBA" id="ARBA00023015"/>
    </source>
</evidence>
<dbReference type="Proteomes" id="UP000326344">
    <property type="component" value="Unassembled WGS sequence"/>
</dbReference>
<evidence type="ECO:0000256" key="1">
    <source>
        <dbReference type="ARBA" id="ARBA00022553"/>
    </source>
</evidence>
<feature type="modified residue" description="4-aspartylphosphate" evidence="6">
    <location>
        <position position="56"/>
    </location>
</feature>
<dbReference type="GO" id="GO:0005829">
    <property type="term" value="C:cytosol"/>
    <property type="evidence" value="ECO:0007669"/>
    <property type="project" value="TreeGrafter"/>
</dbReference>
<keyword evidence="10" id="KW-1185">Reference proteome</keyword>
<keyword evidence="2" id="KW-0902">Two-component regulatory system</keyword>
<dbReference type="Pfam" id="PF04397">
    <property type="entry name" value="LytTR"/>
    <property type="match status" value="1"/>
</dbReference>
<dbReference type="PANTHER" id="PTHR48111:SF1">
    <property type="entry name" value="TWO-COMPONENT RESPONSE REGULATOR ORR33"/>
    <property type="match status" value="1"/>
</dbReference>
<dbReference type="GO" id="GO:0032993">
    <property type="term" value="C:protein-DNA complex"/>
    <property type="evidence" value="ECO:0007669"/>
    <property type="project" value="TreeGrafter"/>
</dbReference>
<keyword evidence="4" id="KW-0238">DNA-binding</keyword>
<keyword evidence="1 6" id="KW-0597">Phosphoprotein</keyword>
<evidence type="ECO:0000256" key="5">
    <source>
        <dbReference type="ARBA" id="ARBA00023163"/>
    </source>
</evidence>
<dbReference type="AlphaFoldDB" id="A0A5N1JUE7"/>
<dbReference type="PROSITE" id="PS50110">
    <property type="entry name" value="RESPONSE_REGULATORY"/>
    <property type="match status" value="1"/>
</dbReference>
<protein>
    <submittedName>
        <fullName evidence="9">Response regulator transcription factor</fullName>
    </submittedName>
</protein>
<dbReference type="Gene3D" id="3.40.50.2300">
    <property type="match status" value="1"/>
</dbReference>
<dbReference type="InterPro" id="IPR011006">
    <property type="entry name" value="CheY-like_superfamily"/>
</dbReference>
<evidence type="ECO:0000259" key="8">
    <source>
        <dbReference type="PROSITE" id="PS50930"/>
    </source>
</evidence>
<evidence type="ECO:0000256" key="2">
    <source>
        <dbReference type="ARBA" id="ARBA00023012"/>
    </source>
</evidence>
<gene>
    <name evidence="9" type="ORF">F0P93_06620</name>
</gene>
<dbReference type="EMBL" id="VTWS01000001">
    <property type="protein sequence ID" value="KAA9357403.1"/>
    <property type="molecule type" value="Genomic_DNA"/>
</dbReference>
<evidence type="ECO:0000256" key="6">
    <source>
        <dbReference type="PROSITE-ProRule" id="PRU00169"/>
    </source>
</evidence>
<comment type="caution">
    <text evidence="9">The sequence shown here is derived from an EMBL/GenBank/DDBJ whole genome shotgun (WGS) entry which is preliminary data.</text>
</comment>
<dbReference type="PANTHER" id="PTHR48111">
    <property type="entry name" value="REGULATOR OF RPOS"/>
    <property type="match status" value="1"/>
</dbReference>
<dbReference type="RefSeq" id="WP_150875547.1">
    <property type="nucleotide sequence ID" value="NZ_VTWS01000001.1"/>
</dbReference>
<organism evidence="9 10">
    <name type="scientific">Larkinella humicola</name>
    <dbReference type="NCBI Taxonomy" id="2607654"/>
    <lineage>
        <taxon>Bacteria</taxon>
        <taxon>Pseudomonadati</taxon>
        <taxon>Bacteroidota</taxon>
        <taxon>Cytophagia</taxon>
        <taxon>Cytophagales</taxon>
        <taxon>Spirosomataceae</taxon>
        <taxon>Larkinella</taxon>
    </lineage>
</organism>
<dbReference type="GO" id="GO:0006355">
    <property type="term" value="P:regulation of DNA-templated transcription"/>
    <property type="evidence" value="ECO:0007669"/>
    <property type="project" value="TreeGrafter"/>
</dbReference>
<feature type="domain" description="HTH LytTR-type" evidence="8">
    <location>
        <begin position="143"/>
        <end position="241"/>
    </location>
</feature>
<feature type="domain" description="Response regulatory" evidence="7">
    <location>
        <begin position="6"/>
        <end position="122"/>
    </location>
</feature>
<dbReference type="Pfam" id="PF00072">
    <property type="entry name" value="Response_reg"/>
    <property type="match status" value="1"/>
</dbReference>